<gene>
    <name evidence="2" type="ORF">CLCHR_04300</name>
</gene>
<reference evidence="2 3" key="1">
    <citation type="submission" date="2017-03" db="EMBL/GenBank/DDBJ databases">
        <title>Genome sequence of Clostridium chromiireducens DSM 23318.</title>
        <authorList>
            <person name="Poehlein A."/>
            <person name="Daniel R."/>
        </authorList>
    </citation>
    <scope>NUCLEOTIDE SEQUENCE [LARGE SCALE GENOMIC DNA]</scope>
    <source>
        <strain evidence="2 3">DSM 23318</strain>
    </source>
</reference>
<keyword evidence="3" id="KW-1185">Reference proteome</keyword>
<dbReference type="EMBL" id="MZGT01000004">
    <property type="protein sequence ID" value="OPJ65857.1"/>
    <property type="molecule type" value="Genomic_DNA"/>
</dbReference>
<sequence length="325" mass="36268">MTQNEFFNILMDGLKEIPEIKLQEIISYYDHNFTLGLAARKTEEEIVHELGDPNSIVNKYRNDNLNIYSNLECSINDYTNQATTETSYNSITVNNNITSDNFNNNANNNENDLKNNVELKDLNINDSHENANLDDDFYRLHSSTISSDNKEFNSQSAASYKADKNFSVDNDLSYNNCNNSNYDYNSKNNSNSSSNNFTNNVFNNRSPQSNVNALLKFCIAFLTLIIFFPVITGAIGFVIGILGAAISIFIASIGVLVGGTFTSFIGLPNVPAFVANFPYPVIVLFSLGSICLSMLLALLFYYLGKFFIQIFIKIYNVIKGKGGAL</sequence>
<keyword evidence="1" id="KW-0472">Membrane</keyword>
<evidence type="ECO:0000313" key="3">
    <source>
        <dbReference type="Proteomes" id="UP000191056"/>
    </source>
</evidence>
<feature type="transmembrane region" description="Helical" evidence="1">
    <location>
        <begin position="246"/>
        <end position="267"/>
    </location>
</feature>
<protein>
    <recommendedName>
        <fullName evidence="4">DUF1700 domain-containing protein</fullName>
    </recommendedName>
</protein>
<dbReference type="AlphaFoldDB" id="A0A1V4J2D1"/>
<accession>A0A1V4J2D1</accession>
<evidence type="ECO:0000313" key="2">
    <source>
        <dbReference type="EMBL" id="OPJ65857.1"/>
    </source>
</evidence>
<feature type="transmembrane region" description="Helical" evidence="1">
    <location>
        <begin position="279"/>
        <end position="303"/>
    </location>
</feature>
<name>A0A1V4J2D1_9CLOT</name>
<dbReference type="RefSeq" id="WP_079438031.1">
    <property type="nucleotide sequence ID" value="NZ_MZGT01000004.1"/>
</dbReference>
<dbReference type="OrthoDB" id="9804829at2"/>
<dbReference type="Proteomes" id="UP000191056">
    <property type="component" value="Unassembled WGS sequence"/>
</dbReference>
<organism evidence="2 3">
    <name type="scientific">Clostridium chromiireducens</name>
    <dbReference type="NCBI Taxonomy" id="225345"/>
    <lineage>
        <taxon>Bacteria</taxon>
        <taxon>Bacillati</taxon>
        <taxon>Bacillota</taxon>
        <taxon>Clostridia</taxon>
        <taxon>Eubacteriales</taxon>
        <taxon>Clostridiaceae</taxon>
        <taxon>Clostridium</taxon>
    </lineage>
</organism>
<evidence type="ECO:0000256" key="1">
    <source>
        <dbReference type="SAM" id="Phobius"/>
    </source>
</evidence>
<keyword evidence="1" id="KW-0812">Transmembrane</keyword>
<dbReference type="STRING" id="225345.CLCHR_04300"/>
<feature type="transmembrane region" description="Helical" evidence="1">
    <location>
        <begin position="213"/>
        <end position="239"/>
    </location>
</feature>
<comment type="caution">
    <text evidence="2">The sequence shown here is derived from an EMBL/GenBank/DDBJ whole genome shotgun (WGS) entry which is preliminary data.</text>
</comment>
<proteinExistence type="predicted"/>
<keyword evidence="1" id="KW-1133">Transmembrane helix</keyword>
<evidence type="ECO:0008006" key="4">
    <source>
        <dbReference type="Google" id="ProtNLM"/>
    </source>
</evidence>